<feature type="region of interest" description="Disordered" evidence="1">
    <location>
        <begin position="1"/>
        <end position="146"/>
    </location>
</feature>
<evidence type="ECO:0000313" key="3">
    <source>
        <dbReference type="Proteomes" id="UP000186601"/>
    </source>
</evidence>
<proteinExistence type="predicted"/>
<evidence type="ECO:0000313" key="2">
    <source>
        <dbReference type="EMBL" id="PSR71353.1"/>
    </source>
</evidence>
<dbReference type="AlphaFoldDB" id="A0A2R6NG68"/>
<protein>
    <submittedName>
        <fullName evidence="2">Uncharacterized protein</fullName>
    </submittedName>
</protein>
<dbReference type="Proteomes" id="UP000186601">
    <property type="component" value="Unassembled WGS sequence"/>
</dbReference>
<dbReference type="STRING" id="98765.A0A2R6NG68"/>
<feature type="compositionally biased region" description="Low complexity" evidence="1">
    <location>
        <begin position="56"/>
        <end position="71"/>
    </location>
</feature>
<comment type="caution">
    <text evidence="2">The sequence shown here is derived from an EMBL/GenBank/DDBJ whole genome shotgun (WGS) entry which is preliminary data.</text>
</comment>
<dbReference type="EMBL" id="MLYV02001287">
    <property type="protein sequence ID" value="PSR71353.1"/>
    <property type="molecule type" value="Genomic_DNA"/>
</dbReference>
<feature type="compositionally biased region" description="Polar residues" evidence="1">
    <location>
        <begin position="72"/>
        <end position="106"/>
    </location>
</feature>
<reference evidence="2 3" key="1">
    <citation type="submission" date="2018-02" db="EMBL/GenBank/DDBJ databases">
        <title>Genome sequence of the basidiomycete white-rot fungus Phlebia centrifuga.</title>
        <authorList>
            <person name="Granchi Z."/>
            <person name="Peng M."/>
            <person name="de Vries R.P."/>
            <person name="Hilden K."/>
            <person name="Makela M.R."/>
            <person name="Grigoriev I."/>
            <person name="Riley R."/>
        </authorList>
    </citation>
    <scope>NUCLEOTIDE SEQUENCE [LARGE SCALE GENOMIC DNA]</scope>
    <source>
        <strain evidence="2 3">FBCC195</strain>
    </source>
</reference>
<organism evidence="2 3">
    <name type="scientific">Hermanssonia centrifuga</name>
    <dbReference type="NCBI Taxonomy" id="98765"/>
    <lineage>
        <taxon>Eukaryota</taxon>
        <taxon>Fungi</taxon>
        <taxon>Dikarya</taxon>
        <taxon>Basidiomycota</taxon>
        <taxon>Agaricomycotina</taxon>
        <taxon>Agaricomycetes</taxon>
        <taxon>Polyporales</taxon>
        <taxon>Meruliaceae</taxon>
        <taxon>Hermanssonia</taxon>
    </lineage>
</organism>
<gene>
    <name evidence="2" type="ORF">PHLCEN_2v12765</name>
</gene>
<name>A0A2R6NG68_9APHY</name>
<keyword evidence="3" id="KW-1185">Reference proteome</keyword>
<evidence type="ECO:0000256" key="1">
    <source>
        <dbReference type="SAM" id="MobiDB-lite"/>
    </source>
</evidence>
<accession>A0A2R6NG68</accession>
<sequence>MSSPFATYPVPERSFIPSSRGTTPARGTGTKRGRKPKGAGPTSTTVSPRTTQGALSPSSQPTTSQWSITQPNATAGPSTAPITAGTSPVPSAGATQDSQDRLSSQEGGAVTLAGSSMPPPPITAGDGTTGRAAVGSQNAEEDGEGEDELLPAMADDDYSAQLSWQSQSKDNLKYAVTLKSPCSYRLNGIT</sequence>
<dbReference type="OrthoDB" id="28335at2759"/>
<feature type="compositionally biased region" description="Polar residues" evidence="1">
    <location>
        <begin position="43"/>
        <end position="55"/>
    </location>
</feature>